<dbReference type="EMBL" id="ML977569">
    <property type="protein sequence ID" value="KAF2004163.1"/>
    <property type="molecule type" value="Genomic_DNA"/>
</dbReference>
<name>A0A6A5WQM5_9PLEO</name>
<feature type="non-terminal residue" evidence="2">
    <location>
        <position position="1"/>
    </location>
</feature>
<dbReference type="PANTHER" id="PTHR34883:SF17">
    <property type="entry name" value="CUPREDOXIN"/>
    <property type="match status" value="1"/>
</dbReference>
<proteinExistence type="predicted"/>
<feature type="chain" id="PRO_5025353029" evidence="1">
    <location>
        <begin position="25"/>
        <end position="122"/>
    </location>
</feature>
<dbReference type="PANTHER" id="PTHR34883">
    <property type="entry name" value="SERINE-RICH PROTEIN, PUTATIVE-RELATED-RELATED"/>
    <property type="match status" value="1"/>
</dbReference>
<evidence type="ECO:0000313" key="3">
    <source>
        <dbReference type="Proteomes" id="UP000799779"/>
    </source>
</evidence>
<organism evidence="2 3">
    <name type="scientific">Amniculicola lignicola CBS 123094</name>
    <dbReference type="NCBI Taxonomy" id="1392246"/>
    <lineage>
        <taxon>Eukaryota</taxon>
        <taxon>Fungi</taxon>
        <taxon>Dikarya</taxon>
        <taxon>Ascomycota</taxon>
        <taxon>Pezizomycotina</taxon>
        <taxon>Dothideomycetes</taxon>
        <taxon>Pleosporomycetidae</taxon>
        <taxon>Pleosporales</taxon>
        <taxon>Amniculicolaceae</taxon>
        <taxon>Amniculicola</taxon>
    </lineage>
</organism>
<protein>
    <submittedName>
        <fullName evidence="2">Cupredoxin</fullName>
    </submittedName>
</protein>
<feature type="signal peptide" evidence="1">
    <location>
        <begin position="1"/>
        <end position="24"/>
    </location>
</feature>
<dbReference type="InterPro" id="IPR008972">
    <property type="entry name" value="Cupredoxin"/>
</dbReference>
<dbReference type="AlphaFoldDB" id="A0A6A5WQM5"/>
<gene>
    <name evidence="2" type="ORF">P154DRAFT_384728</name>
</gene>
<dbReference type="SUPFAM" id="SSF49503">
    <property type="entry name" value="Cupredoxins"/>
    <property type="match status" value="1"/>
</dbReference>
<accession>A0A6A5WQM5</accession>
<reference evidence="2" key="1">
    <citation type="journal article" date="2020" name="Stud. Mycol.">
        <title>101 Dothideomycetes genomes: a test case for predicting lifestyles and emergence of pathogens.</title>
        <authorList>
            <person name="Haridas S."/>
            <person name="Albert R."/>
            <person name="Binder M."/>
            <person name="Bloem J."/>
            <person name="Labutti K."/>
            <person name="Salamov A."/>
            <person name="Andreopoulos B."/>
            <person name="Baker S."/>
            <person name="Barry K."/>
            <person name="Bills G."/>
            <person name="Bluhm B."/>
            <person name="Cannon C."/>
            <person name="Castanera R."/>
            <person name="Culley D."/>
            <person name="Daum C."/>
            <person name="Ezra D."/>
            <person name="Gonzalez J."/>
            <person name="Henrissat B."/>
            <person name="Kuo A."/>
            <person name="Liang C."/>
            <person name="Lipzen A."/>
            <person name="Lutzoni F."/>
            <person name="Magnuson J."/>
            <person name="Mondo S."/>
            <person name="Nolan M."/>
            <person name="Ohm R."/>
            <person name="Pangilinan J."/>
            <person name="Park H.-J."/>
            <person name="Ramirez L."/>
            <person name="Alfaro M."/>
            <person name="Sun H."/>
            <person name="Tritt A."/>
            <person name="Yoshinaga Y."/>
            <person name="Zwiers L.-H."/>
            <person name="Turgeon B."/>
            <person name="Goodwin S."/>
            <person name="Spatafora J."/>
            <person name="Crous P."/>
            <person name="Grigoriev I."/>
        </authorList>
    </citation>
    <scope>NUCLEOTIDE SEQUENCE</scope>
    <source>
        <strain evidence="2">CBS 123094</strain>
    </source>
</reference>
<dbReference type="InterPro" id="IPR052953">
    <property type="entry name" value="Ser-rich/MCO-related"/>
</dbReference>
<feature type="non-terminal residue" evidence="2">
    <location>
        <position position="122"/>
    </location>
</feature>
<evidence type="ECO:0000313" key="2">
    <source>
        <dbReference type="EMBL" id="KAF2004163.1"/>
    </source>
</evidence>
<dbReference type="CDD" id="cd00920">
    <property type="entry name" value="Cupredoxin"/>
    <property type="match status" value="1"/>
</dbReference>
<dbReference type="Proteomes" id="UP000799779">
    <property type="component" value="Unassembled WGS sequence"/>
</dbReference>
<sequence length="122" mass="12661">SSIAAAALAQALAASAATMQVTVGANNQFTFTPSTLTAAAGDTVNFNFVSANHSVVSGDPATPCTPQNNALFSDFQPNNMVHARAGNMPTFSVPIQDSNPVYIYCSQAQHCQQGMVMVINPP</sequence>
<evidence type="ECO:0000256" key="1">
    <source>
        <dbReference type="SAM" id="SignalP"/>
    </source>
</evidence>
<keyword evidence="1" id="KW-0732">Signal</keyword>
<keyword evidence="3" id="KW-1185">Reference proteome</keyword>
<dbReference type="Gene3D" id="2.60.40.420">
    <property type="entry name" value="Cupredoxins - blue copper proteins"/>
    <property type="match status" value="1"/>
</dbReference>
<dbReference type="OrthoDB" id="5421909at2759"/>